<protein>
    <recommendedName>
        <fullName evidence="3">TonB-dependent receptor</fullName>
    </recommendedName>
</protein>
<accession>A0A3E1P9U7</accession>
<reference evidence="1 2" key="1">
    <citation type="submission" date="2018-08" db="EMBL/GenBank/DDBJ databases">
        <title>Chitinophaga sp. K20C18050901, a novel bacterium isolated from forest soil.</title>
        <authorList>
            <person name="Wang C."/>
        </authorList>
    </citation>
    <scope>NUCLEOTIDE SEQUENCE [LARGE SCALE GENOMIC DNA]</scope>
    <source>
        <strain evidence="1 2">K20C18050901</strain>
    </source>
</reference>
<evidence type="ECO:0000313" key="2">
    <source>
        <dbReference type="Proteomes" id="UP000261174"/>
    </source>
</evidence>
<dbReference type="EMBL" id="QTJV01000001">
    <property type="protein sequence ID" value="RFM36941.1"/>
    <property type="molecule type" value="Genomic_DNA"/>
</dbReference>
<sequence length="820" mass="93139">MQFCFFEHHNSKLNTLRYFLLLLFLPVLSTAQTNEDYIRLVKKADTSRRVFILPQSSANRDVKRVEGDLRYPFSTKRIAVVGNEFVLQNYVKTLSFTGTYATLASLNWANRQPRLQQEYAQGINNQYMGPETGTLFSYGPAISTLEYDGSNYPYDHNGQLVAKGSGNGKIAKAYNNGILRTGMSLSNDFLLKTTYLPLTGNPWSLVLKVGQEYDKSIIRPNNNREQKLGVELAHQKKDLRIVFNYDNVSDRFDYSNRNGFLNRVYQYSLLTPVSFQNAQGTMIGNTQRSYSNDADNPLFLLQDHENGYRRHSRNANIKIENKPGRVIYSIITTYQGDETNSTEAYAAGTTGFPGGSLVQRQQEDDRLLARGNLSYSMPRLLDNKMTSSLELNYNYSNLHTHLRYLHMPPEYKYSRKTHEPNLALHYQFDLSPWNIFLHLNNKGYFSNTSRKKAFWLPGGALALTKDVYIRYHSTLSISLSSHYSQFNSELPIQQSQAALNLLNYTLTTLPGFLPINEVNNYTGLQPIHHKEWDLELFLNYSGFNLSFSYFNRQTLHDVVPVISDNTIILKNMASHMNKGLDITFTHNDIRVFDREGKFNTRVSFSTNKHAITSVENGFNYTPTAGLREVHTALVSGAPSNVIVGSAYVRDANHQIVTDANGQPMVDPELKVIGNPNPKFWLAISHYLSYKSLELGVTWQWKNGGERWNGTAAMLDYYGRSASSAIQRKAESTPQAPVAENYIQRADYLRLNNVSLSMKRKFKGYVNEFKLTGFVRNVLIWTPYKGVDPAQPLLDQGNTTGLDLFNLPATTTAGIEATISF</sequence>
<evidence type="ECO:0008006" key="3">
    <source>
        <dbReference type="Google" id="ProtNLM"/>
    </source>
</evidence>
<dbReference type="AlphaFoldDB" id="A0A3E1P9U7"/>
<name>A0A3E1P9U7_9BACT</name>
<dbReference type="Proteomes" id="UP000261174">
    <property type="component" value="Unassembled WGS sequence"/>
</dbReference>
<dbReference type="SUPFAM" id="SSF56935">
    <property type="entry name" value="Porins"/>
    <property type="match status" value="1"/>
</dbReference>
<proteinExistence type="predicted"/>
<organism evidence="1 2">
    <name type="scientific">Chitinophaga silvisoli</name>
    <dbReference type="NCBI Taxonomy" id="2291814"/>
    <lineage>
        <taxon>Bacteria</taxon>
        <taxon>Pseudomonadati</taxon>
        <taxon>Bacteroidota</taxon>
        <taxon>Chitinophagia</taxon>
        <taxon>Chitinophagales</taxon>
        <taxon>Chitinophagaceae</taxon>
        <taxon>Chitinophaga</taxon>
    </lineage>
</organism>
<gene>
    <name evidence="1" type="ORF">DXN04_05440</name>
</gene>
<evidence type="ECO:0000313" key="1">
    <source>
        <dbReference type="EMBL" id="RFM36941.1"/>
    </source>
</evidence>
<comment type="caution">
    <text evidence="1">The sequence shown here is derived from an EMBL/GenBank/DDBJ whole genome shotgun (WGS) entry which is preliminary data.</text>
</comment>
<keyword evidence="2" id="KW-1185">Reference proteome</keyword>